<evidence type="ECO:0000313" key="2">
    <source>
        <dbReference type="Proteomes" id="UP000190285"/>
    </source>
</evidence>
<dbReference type="RefSeq" id="WP_079493728.1">
    <property type="nucleotide sequence ID" value="NZ_FUZT01000010.1"/>
</dbReference>
<protein>
    <submittedName>
        <fullName evidence="1">Uncharacterized protein</fullName>
    </submittedName>
</protein>
<dbReference type="Proteomes" id="UP000190285">
    <property type="component" value="Unassembled WGS sequence"/>
</dbReference>
<reference evidence="1 2" key="1">
    <citation type="submission" date="2017-02" db="EMBL/GenBank/DDBJ databases">
        <authorList>
            <person name="Peterson S.W."/>
        </authorList>
    </citation>
    <scope>NUCLEOTIDE SEQUENCE [LARGE SCALE GENOMIC DNA]</scope>
    <source>
        <strain evidence="1 2">M1</strain>
    </source>
</reference>
<evidence type="ECO:0000313" key="1">
    <source>
        <dbReference type="EMBL" id="SKC82890.1"/>
    </source>
</evidence>
<dbReference type="EMBL" id="FUZT01000010">
    <property type="protein sequence ID" value="SKC82890.1"/>
    <property type="molecule type" value="Genomic_DNA"/>
</dbReference>
<keyword evidence="2" id="KW-1185">Reference proteome</keyword>
<gene>
    <name evidence="1" type="ORF">SAMN02194393_03771</name>
</gene>
<dbReference type="STRING" id="36842.SAMN02194393_03771"/>
<accession>A0A1T5M3T6</accession>
<dbReference type="OrthoDB" id="1937933at2"/>
<proteinExistence type="predicted"/>
<sequence length="139" mass="15982">MADYTDNYNLKKPNIKEKYSVNDQNENMDILDGELRRIDVGIGELEKEVNTGLAELTANYNFNVTCTDTEGRPIQTQYTKQDASLYLQVDASNPDANGFYQRIEEKYYEDDGTTLLKTVIWTLTYNEDGLVTTRNWVVS</sequence>
<dbReference type="AlphaFoldDB" id="A0A1T5M3T6"/>
<name>A0A1T5M3T6_9FIRM</name>
<organism evidence="1 2">
    <name type="scientific">Maledivibacter halophilus</name>
    <dbReference type="NCBI Taxonomy" id="36842"/>
    <lineage>
        <taxon>Bacteria</taxon>
        <taxon>Bacillati</taxon>
        <taxon>Bacillota</taxon>
        <taxon>Clostridia</taxon>
        <taxon>Peptostreptococcales</taxon>
        <taxon>Caminicellaceae</taxon>
        <taxon>Maledivibacter</taxon>
    </lineage>
</organism>